<organism evidence="1 2">
    <name type="scientific">Hibiscus sabdariffa</name>
    <name type="common">roselle</name>
    <dbReference type="NCBI Taxonomy" id="183260"/>
    <lineage>
        <taxon>Eukaryota</taxon>
        <taxon>Viridiplantae</taxon>
        <taxon>Streptophyta</taxon>
        <taxon>Embryophyta</taxon>
        <taxon>Tracheophyta</taxon>
        <taxon>Spermatophyta</taxon>
        <taxon>Magnoliopsida</taxon>
        <taxon>eudicotyledons</taxon>
        <taxon>Gunneridae</taxon>
        <taxon>Pentapetalae</taxon>
        <taxon>rosids</taxon>
        <taxon>malvids</taxon>
        <taxon>Malvales</taxon>
        <taxon>Malvaceae</taxon>
        <taxon>Malvoideae</taxon>
        <taxon>Hibiscus</taxon>
    </lineage>
</organism>
<sequence length="110" mass="12289">MDLKFPAKPIVSSAAKDLISQVSVLTCRYPQPNVLKKLVARSVLLVHGLQALGKRVFLVSFQKQLTNKSLKPGVHRQYPTSLTYSDRTWKAAHKTRALGLIKAYLSRPFG</sequence>
<reference evidence="1 2" key="1">
    <citation type="journal article" date="2024" name="G3 (Bethesda)">
        <title>Genome assembly of Hibiscus sabdariffa L. provides insights into metabolisms of medicinal natural products.</title>
        <authorList>
            <person name="Kim T."/>
        </authorList>
    </citation>
    <scope>NUCLEOTIDE SEQUENCE [LARGE SCALE GENOMIC DNA]</scope>
    <source>
        <strain evidence="1">TK-2024</strain>
        <tissue evidence="1">Old leaves</tissue>
    </source>
</reference>
<protein>
    <submittedName>
        <fullName evidence="1">Uncharacterized protein</fullName>
    </submittedName>
</protein>
<dbReference type="Proteomes" id="UP001472677">
    <property type="component" value="Unassembled WGS sequence"/>
</dbReference>
<dbReference type="EMBL" id="JBBPBM010000164">
    <property type="protein sequence ID" value="KAK8502778.1"/>
    <property type="molecule type" value="Genomic_DNA"/>
</dbReference>
<proteinExistence type="predicted"/>
<evidence type="ECO:0000313" key="1">
    <source>
        <dbReference type="EMBL" id="KAK8502778.1"/>
    </source>
</evidence>
<gene>
    <name evidence="1" type="ORF">V6N12_073263</name>
</gene>
<evidence type="ECO:0000313" key="2">
    <source>
        <dbReference type="Proteomes" id="UP001472677"/>
    </source>
</evidence>
<keyword evidence="2" id="KW-1185">Reference proteome</keyword>
<name>A0ABR2B7Q7_9ROSI</name>
<comment type="caution">
    <text evidence="1">The sequence shown here is derived from an EMBL/GenBank/DDBJ whole genome shotgun (WGS) entry which is preliminary data.</text>
</comment>
<accession>A0ABR2B7Q7</accession>